<proteinExistence type="predicted"/>
<organism evidence="2">
    <name type="scientific">marine metagenome</name>
    <dbReference type="NCBI Taxonomy" id="408172"/>
    <lineage>
        <taxon>unclassified sequences</taxon>
        <taxon>metagenomes</taxon>
        <taxon>ecological metagenomes</taxon>
    </lineage>
</organism>
<evidence type="ECO:0008006" key="3">
    <source>
        <dbReference type="Google" id="ProtNLM"/>
    </source>
</evidence>
<dbReference type="EMBL" id="UINC01156391">
    <property type="protein sequence ID" value="SVD52777.1"/>
    <property type="molecule type" value="Genomic_DNA"/>
</dbReference>
<keyword evidence="1" id="KW-1133">Transmembrane helix</keyword>
<evidence type="ECO:0000256" key="1">
    <source>
        <dbReference type="SAM" id="Phobius"/>
    </source>
</evidence>
<keyword evidence="1" id="KW-0472">Membrane</keyword>
<dbReference type="AlphaFoldDB" id="A0A382W1X5"/>
<name>A0A382W1X5_9ZZZZ</name>
<keyword evidence="1" id="KW-0812">Transmembrane</keyword>
<reference evidence="2" key="1">
    <citation type="submission" date="2018-05" db="EMBL/GenBank/DDBJ databases">
        <authorList>
            <person name="Lanie J.A."/>
            <person name="Ng W.-L."/>
            <person name="Kazmierczak K.M."/>
            <person name="Andrzejewski T.M."/>
            <person name="Davidsen T.M."/>
            <person name="Wayne K.J."/>
            <person name="Tettelin H."/>
            <person name="Glass J.I."/>
            <person name="Rusch D."/>
            <person name="Podicherti R."/>
            <person name="Tsui H.-C.T."/>
            <person name="Winkler M.E."/>
        </authorList>
    </citation>
    <scope>NUCLEOTIDE SEQUENCE</scope>
</reference>
<sequence length="254" mass="26545">MLPNAWKWGFPVLAAVLAVWGVILLLGGLTTILDSRRGETREAVTDPLAAGFEAFVEQTWSMLVATEDESGELVEVAVVAASDRSEGGGTVLLVPVEALISDGVTGAPGYCEAECRLVDQYRKGGLDAVRAATATILDVQVTGATLLTPARWESLAGAVDPVSVALEVDLVATAVDGTSVVRFPAGLVAVAAADVVDLLGFPSAGNDGSLVRLARQGDWWRGWVEALQEGDPRDRLPNLELDVIDLLATVASGR</sequence>
<feature type="transmembrane region" description="Helical" evidence="1">
    <location>
        <begin position="12"/>
        <end position="33"/>
    </location>
</feature>
<protein>
    <recommendedName>
        <fullName evidence="3">Cell envelope-related transcriptional attenuator domain-containing protein</fullName>
    </recommendedName>
</protein>
<feature type="non-terminal residue" evidence="2">
    <location>
        <position position="254"/>
    </location>
</feature>
<evidence type="ECO:0000313" key="2">
    <source>
        <dbReference type="EMBL" id="SVD52777.1"/>
    </source>
</evidence>
<accession>A0A382W1X5</accession>
<gene>
    <name evidence="2" type="ORF">METZ01_LOCUS405631</name>
</gene>